<comment type="caution">
    <text evidence="1">The sequence shown here is derived from an EMBL/GenBank/DDBJ whole genome shotgun (WGS) entry which is preliminary data.</text>
</comment>
<name>A0AAD6E7X0_9EURO</name>
<accession>A0AAD6E7X0</accession>
<dbReference type="Proteomes" id="UP001213799">
    <property type="component" value="Unassembled WGS sequence"/>
</dbReference>
<reference evidence="1" key="1">
    <citation type="journal article" date="2023" name="IMA Fungus">
        <title>Comparative genomic study of the Penicillium genus elucidates a diverse pangenome and 15 lateral gene transfer events.</title>
        <authorList>
            <person name="Petersen C."/>
            <person name="Sorensen T."/>
            <person name="Nielsen M.R."/>
            <person name="Sondergaard T.E."/>
            <person name="Sorensen J.L."/>
            <person name="Fitzpatrick D.A."/>
            <person name="Frisvad J.C."/>
            <person name="Nielsen K.L."/>
        </authorList>
    </citation>
    <scope>NUCLEOTIDE SEQUENCE</scope>
    <source>
        <strain evidence="1">IBT 12815</strain>
    </source>
</reference>
<dbReference type="AlphaFoldDB" id="A0AAD6E7X0"/>
<dbReference type="GeneID" id="81587898"/>
<gene>
    <name evidence="1" type="ORF">N7537_006599</name>
</gene>
<dbReference type="EMBL" id="JAQJAE010000003">
    <property type="protein sequence ID" value="KAJ5603643.1"/>
    <property type="molecule type" value="Genomic_DNA"/>
</dbReference>
<sequence length="87" mass="9982">MVGDGRGAYLEHGPMVLYSVLDYVFFLSELGLHRIRYIHTESHSGHFRKDDMRLPMKDIGDYLGTHASKKSEQAPANNAFLFTIRRV</sequence>
<keyword evidence="2" id="KW-1185">Reference proteome</keyword>
<evidence type="ECO:0000313" key="1">
    <source>
        <dbReference type="EMBL" id="KAJ5603643.1"/>
    </source>
</evidence>
<protein>
    <submittedName>
        <fullName evidence="1">Uncharacterized protein</fullName>
    </submittedName>
</protein>
<evidence type="ECO:0000313" key="2">
    <source>
        <dbReference type="Proteomes" id="UP001213799"/>
    </source>
</evidence>
<organism evidence="1 2">
    <name type="scientific">Penicillium hordei</name>
    <dbReference type="NCBI Taxonomy" id="40994"/>
    <lineage>
        <taxon>Eukaryota</taxon>
        <taxon>Fungi</taxon>
        <taxon>Dikarya</taxon>
        <taxon>Ascomycota</taxon>
        <taxon>Pezizomycotina</taxon>
        <taxon>Eurotiomycetes</taxon>
        <taxon>Eurotiomycetidae</taxon>
        <taxon>Eurotiales</taxon>
        <taxon>Aspergillaceae</taxon>
        <taxon>Penicillium</taxon>
    </lineage>
</organism>
<dbReference type="RefSeq" id="XP_056753441.1">
    <property type="nucleotide sequence ID" value="XM_056897656.1"/>
</dbReference>
<proteinExistence type="predicted"/>
<reference evidence="1" key="2">
    <citation type="submission" date="2023-01" db="EMBL/GenBank/DDBJ databases">
        <authorList>
            <person name="Petersen C."/>
        </authorList>
    </citation>
    <scope>NUCLEOTIDE SEQUENCE</scope>
    <source>
        <strain evidence="1">IBT 12815</strain>
    </source>
</reference>